<feature type="transmembrane region" description="Helical" evidence="10">
    <location>
        <begin position="239"/>
        <end position="259"/>
    </location>
</feature>
<keyword evidence="3 10" id="KW-0812">Transmembrane</keyword>
<dbReference type="Gene3D" id="1.20.1560.10">
    <property type="entry name" value="ABC transporter type 1, transmembrane domain"/>
    <property type="match status" value="2"/>
</dbReference>
<keyword evidence="6" id="KW-0067">ATP-binding</keyword>
<feature type="compositionally biased region" description="Basic and acidic residues" evidence="9">
    <location>
        <begin position="479"/>
        <end position="498"/>
    </location>
</feature>
<dbReference type="SUPFAM" id="SSF90123">
    <property type="entry name" value="ABC transporter transmembrane region"/>
    <property type="match status" value="2"/>
</dbReference>
<evidence type="ECO:0000256" key="3">
    <source>
        <dbReference type="ARBA" id="ARBA00022692"/>
    </source>
</evidence>
<accession>A0A9P8AW56</accession>
<dbReference type="Pfam" id="PF00005">
    <property type="entry name" value="ABC_tran"/>
    <property type="match status" value="2"/>
</dbReference>
<keyword evidence="5" id="KW-0547">Nucleotide-binding</keyword>
<evidence type="ECO:0000256" key="10">
    <source>
        <dbReference type="SAM" id="Phobius"/>
    </source>
</evidence>
<feature type="transmembrane region" description="Helical" evidence="10">
    <location>
        <begin position="349"/>
        <end position="373"/>
    </location>
</feature>
<dbReference type="FunFam" id="1.20.1560.10:FF:000013">
    <property type="entry name" value="ABC transporter C family member 2"/>
    <property type="match status" value="1"/>
</dbReference>
<dbReference type="GO" id="GO:0005524">
    <property type="term" value="F:ATP binding"/>
    <property type="evidence" value="ECO:0007669"/>
    <property type="project" value="UniProtKB-KW"/>
</dbReference>
<feature type="region of interest" description="Disordered" evidence="9">
    <location>
        <begin position="444"/>
        <end position="531"/>
    </location>
</feature>
<feature type="transmembrane region" description="Helical" evidence="10">
    <location>
        <begin position="1177"/>
        <end position="1199"/>
    </location>
</feature>
<feature type="transmembrane region" description="Helical" evidence="10">
    <location>
        <begin position="43"/>
        <end position="65"/>
    </location>
</feature>
<evidence type="ECO:0000256" key="5">
    <source>
        <dbReference type="ARBA" id="ARBA00022741"/>
    </source>
</evidence>
<dbReference type="InterPro" id="IPR003439">
    <property type="entry name" value="ABC_transporter-like_ATP-bd"/>
</dbReference>
<dbReference type="GeneID" id="66111746"/>
<feature type="transmembrane region" description="Helical" evidence="10">
    <location>
        <begin position="1293"/>
        <end position="1310"/>
    </location>
</feature>
<feature type="transmembrane region" description="Helical" evidence="10">
    <location>
        <begin position="558"/>
        <end position="579"/>
    </location>
</feature>
<protein>
    <recommendedName>
        <fullName evidence="15">ATP-binding cassette transporter</fullName>
    </recommendedName>
</protein>
<keyword evidence="4" id="KW-0677">Repeat</keyword>
<feature type="transmembrane region" description="Helical" evidence="10">
    <location>
        <begin position="1316"/>
        <end position="1337"/>
    </location>
</feature>
<dbReference type="Gene3D" id="3.40.50.300">
    <property type="entry name" value="P-loop containing nucleotide triphosphate hydrolases"/>
    <property type="match status" value="2"/>
</dbReference>
<dbReference type="GO" id="GO:0016887">
    <property type="term" value="F:ATP hydrolysis activity"/>
    <property type="evidence" value="ECO:0007669"/>
    <property type="project" value="InterPro"/>
</dbReference>
<evidence type="ECO:0000313" key="13">
    <source>
        <dbReference type="EMBL" id="KAG7448597.1"/>
    </source>
</evidence>
<dbReference type="Pfam" id="PF00664">
    <property type="entry name" value="ABC_membrane"/>
    <property type="match status" value="2"/>
</dbReference>
<dbReference type="PANTHER" id="PTHR24223:SF356">
    <property type="entry name" value="ATP-BINDING CASSETTE TRANSPORTER ABC4"/>
    <property type="match status" value="1"/>
</dbReference>
<feature type="transmembrane region" description="Helical" evidence="10">
    <location>
        <begin position="1102"/>
        <end position="1132"/>
    </location>
</feature>
<feature type="compositionally biased region" description="Basic and acidic residues" evidence="9">
    <location>
        <begin position="1017"/>
        <end position="1027"/>
    </location>
</feature>
<feature type="transmembrane region" description="Helical" evidence="10">
    <location>
        <begin position="1049"/>
        <end position="1072"/>
    </location>
</feature>
<evidence type="ECO:0000256" key="7">
    <source>
        <dbReference type="ARBA" id="ARBA00022989"/>
    </source>
</evidence>
<feature type="compositionally biased region" description="Acidic residues" evidence="9">
    <location>
        <begin position="1005"/>
        <end position="1016"/>
    </location>
</feature>
<evidence type="ECO:0000256" key="4">
    <source>
        <dbReference type="ARBA" id="ARBA00022737"/>
    </source>
</evidence>
<proteinExistence type="predicted"/>
<feature type="domain" description="ABC transporter" evidence="11">
    <location>
        <begin position="1380"/>
        <end position="1612"/>
    </location>
</feature>
<feature type="transmembrane region" description="Helical" evidence="10">
    <location>
        <begin position="1205"/>
        <end position="1224"/>
    </location>
</feature>
<dbReference type="RefSeq" id="XP_043042097.1">
    <property type="nucleotide sequence ID" value="XM_043189449.1"/>
</dbReference>
<dbReference type="GO" id="GO:0140359">
    <property type="term" value="F:ABC-type transporter activity"/>
    <property type="evidence" value="ECO:0007669"/>
    <property type="project" value="InterPro"/>
</dbReference>
<sequence length="1630" mass="181730">MAPSFHFFGPLMNAPDTSQIVIDPSTVMDFVIQSEKQWLTDSFIIPLYASIASAAIFLLQIVFSSRRVRQLFWRRNDAPLVMDEEPQEAEATIQPVGYFQDLKEHVSQSGGAKIFTFRVLRLAGCLVLLGLSITSLVLDVEENESELETSGKWGKKPNKKPRGDGWLEPEEWLAASLCFTFLYTFLLAIISVTARKNWCHIAIRHLNAVLVVTTSVYIYRDVAPLATFINIPRDAPEGWILWTKIAALLFTGIVIPLFIPREYIPVDPNDPFPIPHPEQTTPLISLILYFWMDPVVKAAYRVAHLPYDQLPPLADYDASKTLKARSFKYLDIFTGANERHLFFGLMRVFAWDYVALVAVMIVQLSAEFAAPIGINRLLHYLETGGKDSLYRPWLWIVWLFVGPITTSIAFDWYIFIATRCLVRCEGIITQLVFEHALRIRMKAETHSSPASPQIPSGASTPSPLDSTAHLVEGSSDTDVTLHSHSPPETEIDHSRDETLPESPSSIKSTDDITESPAKPSKESSSTTAKDDAEAKNLVGKINNLVTTDLANIADSRDFIRLLVFVPLQLIFCVVFLYVILGWSAFVGLAVIILMFPAPGFLAKLTQDVQAATLKKTDGRVQTVTEIINVIRMVKLFGWERKMNERISSKRDEELVWIRKRQLLDLLSGLINFLIPTIIMKQQLSSAKVFSSMAIFDMFSGQLHRLLYTVTVSAAGKVSLDRLTDFIHNTELLDNYLARTSVTSIIPTEIPTTDIIGFCKAAFSWSNDVQGSATPSGRQFLLRVEEELIFHKNCINLVIGPTGSGKTSLLMALLGEMHYVPSEPGSWFNLPREGGVAYAAQESWVLNSTIKENILFGAEFDEMRYNKVIRQCGLERDLTLFEAGDQTEVGEKGLTLSGGQKARVTLARAIYSKADIILLDDVLAALDVHTSKWIIDKCFKGDLIKDRTVILVTHNIAMAEPIAQFIVSLKDGRVASQGSLSNALSHNRALAKEVQQDEEALHKADEEIDVEDTEEDTIEHPVKDKKSPDGKLIMTEEIQEGHISWPSLKLYLTALGGNHAMLFFVIFVGSYIVQQALGTGQTWFLGYWASQYDGDRDPSEVNVFYYIGVYGLLLLCAFLFYIVAYVVFVFGAIRASRIINQKLIESILGTTLRWLDTTPTSRIITRCTQDIRAVDSMVAILLFTVCELTLAMLIKFAAIVAFTPMFLFPGILVAILGAWCGQIYIKAQLSVKREMSNAKAPVLGHFGAAISGITSIRAYGAQNAFIQESMLRIDKYTRTARTFYNLNRWIDIRIDALGGFFSACLAAYLVYFQDTEAFNIGFSLNMAIGVSGMILWWVRCVNQFEVQGILERIQSYLHVEQEEKPSKDREPPAYWPTSGELRVEKLSARYSPDGPKVLHDLSFTVKSGERIGIVGRTGSGKSSLTLSLLRCIYTEGTVYYDGIPTTAVNLDALRSKITIIPQVPELLSGTLRQNLDPFEQYDDATLNDALRAAGLFSLQNEMEEGRITLDSTIASGGGNLSVGQRQILALARALVRGSKLLILDEDYKTDSIIQSSLRNELGPDMTLITVAHRLQTIMDADKIMVLDAGHIVEFDSPKNLLANPKGKLKSLVNESADKDVLNAMAEQRKQS</sequence>
<dbReference type="OrthoDB" id="6500128at2759"/>
<dbReference type="InterPro" id="IPR011527">
    <property type="entry name" value="ABC1_TM_dom"/>
</dbReference>
<dbReference type="PROSITE" id="PS00211">
    <property type="entry name" value="ABC_TRANSPORTER_1"/>
    <property type="match status" value="1"/>
</dbReference>
<evidence type="ECO:0000256" key="2">
    <source>
        <dbReference type="ARBA" id="ARBA00022448"/>
    </source>
</evidence>
<evidence type="ECO:0000256" key="8">
    <source>
        <dbReference type="ARBA" id="ARBA00023136"/>
    </source>
</evidence>
<dbReference type="InterPro" id="IPR017871">
    <property type="entry name" value="ABC_transporter-like_CS"/>
</dbReference>
<dbReference type="PROSITE" id="PS50929">
    <property type="entry name" value="ABC_TM1F"/>
    <property type="match status" value="2"/>
</dbReference>
<keyword evidence="2" id="KW-0813">Transport</keyword>
<dbReference type="FunFam" id="3.40.50.300:FF:000973">
    <property type="entry name" value="Multidrug resistance-associated protein 4"/>
    <property type="match status" value="1"/>
</dbReference>
<dbReference type="SMART" id="SM00382">
    <property type="entry name" value="AAA"/>
    <property type="match status" value="2"/>
</dbReference>
<dbReference type="InterPro" id="IPR027417">
    <property type="entry name" value="P-loop_NTPase"/>
</dbReference>
<dbReference type="PROSITE" id="PS50893">
    <property type="entry name" value="ABC_TRANSPORTER_2"/>
    <property type="match status" value="2"/>
</dbReference>
<dbReference type="CDD" id="cd03244">
    <property type="entry name" value="ABCC_MRP_domain2"/>
    <property type="match status" value="1"/>
</dbReference>
<dbReference type="FunFam" id="3.40.50.300:FF:000838">
    <property type="entry name" value="ABC multidrug transporter (Eurofung)"/>
    <property type="match status" value="1"/>
</dbReference>
<evidence type="ECO:0008006" key="15">
    <source>
        <dbReference type="Google" id="ProtNLM"/>
    </source>
</evidence>
<evidence type="ECO:0000256" key="9">
    <source>
        <dbReference type="SAM" id="MobiDB-lite"/>
    </source>
</evidence>
<dbReference type="SUPFAM" id="SSF52540">
    <property type="entry name" value="P-loop containing nucleoside triphosphate hydrolases"/>
    <property type="match status" value="2"/>
</dbReference>
<dbReference type="InterPro" id="IPR036640">
    <property type="entry name" value="ABC1_TM_sf"/>
</dbReference>
<keyword evidence="7 10" id="KW-1133">Transmembrane helix</keyword>
<feature type="transmembrane region" description="Helical" evidence="10">
    <location>
        <begin position="119"/>
        <end position="138"/>
    </location>
</feature>
<feature type="transmembrane region" description="Helical" evidence="10">
    <location>
        <begin position="172"/>
        <end position="194"/>
    </location>
</feature>
<gene>
    <name evidence="13" type="ORF">BT62DRAFT_979562</name>
</gene>
<comment type="caution">
    <text evidence="13">The sequence shown here is derived from an EMBL/GenBank/DDBJ whole genome shotgun (WGS) entry which is preliminary data.</text>
</comment>
<evidence type="ECO:0000259" key="12">
    <source>
        <dbReference type="PROSITE" id="PS50929"/>
    </source>
</evidence>
<dbReference type="PANTHER" id="PTHR24223">
    <property type="entry name" value="ATP-BINDING CASSETTE SUB-FAMILY C"/>
    <property type="match status" value="1"/>
</dbReference>
<feature type="transmembrane region" description="Helical" evidence="10">
    <location>
        <begin position="585"/>
        <end position="605"/>
    </location>
</feature>
<feature type="domain" description="ABC transmembrane type-1" evidence="12">
    <location>
        <begin position="535"/>
        <end position="679"/>
    </location>
</feature>
<feature type="compositionally biased region" description="Polar residues" evidence="9">
    <location>
        <begin position="446"/>
        <end position="465"/>
    </location>
</feature>
<keyword evidence="8 10" id="KW-0472">Membrane</keyword>
<feature type="transmembrane region" description="Helical" evidence="10">
    <location>
        <begin position="201"/>
        <end position="219"/>
    </location>
</feature>
<dbReference type="EMBL" id="MU250529">
    <property type="protein sequence ID" value="KAG7448597.1"/>
    <property type="molecule type" value="Genomic_DNA"/>
</dbReference>
<dbReference type="Proteomes" id="UP000812287">
    <property type="component" value="Unassembled WGS sequence"/>
</dbReference>
<feature type="domain" description="ABC transporter" evidence="11">
    <location>
        <begin position="763"/>
        <end position="995"/>
    </location>
</feature>
<feature type="compositionally biased region" description="Low complexity" evidence="9">
    <location>
        <begin position="514"/>
        <end position="527"/>
    </location>
</feature>
<dbReference type="CDD" id="cd18604">
    <property type="entry name" value="ABC_6TM_VMR1_D2_like"/>
    <property type="match status" value="1"/>
</dbReference>
<evidence type="ECO:0000259" key="11">
    <source>
        <dbReference type="PROSITE" id="PS50893"/>
    </source>
</evidence>
<keyword evidence="14" id="KW-1185">Reference proteome</keyword>
<dbReference type="CDD" id="cd03250">
    <property type="entry name" value="ABCC_MRP_domain1"/>
    <property type="match status" value="1"/>
</dbReference>
<comment type="subcellular location">
    <subcellularLocation>
        <location evidence="1">Membrane</location>
        <topology evidence="1">Multi-pass membrane protein</topology>
    </subcellularLocation>
</comment>
<evidence type="ECO:0000256" key="1">
    <source>
        <dbReference type="ARBA" id="ARBA00004141"/>
    </source>
</evidence>
<feature type="domain" description="ABC transmembrane type-1" evidence="12">
    <location>
        <begin position="1064"/>
        <end position="1335"/>
    </location>
</feature>
<dbReference type="CDD" id="cd18596">
    <property type="entry name" value="ABC_6TM_VMR1_D1_like"/>
    <property type="match status" value="1"/>
</dbReference>
<dbReference type="GO" id="GO:0016020">
    <property type="term" value="C:membrane"/>
    <property type="evidence" value="ECO:0007669"/>
    <property type="project" value="UniProtKB-SubCell"/>
</dbReference>
<reference evidence="13" key="1">
    <citation type="submission" date="2020-11" db="EMBL/GenBank/DDBJ databases">
        <title>Adaptations for nitrogen fixation in a non-lichenized fungal sporocarp promotes dispersal by wood-feeding termites.</title>
        <authorList>
            <consortium name="DOE Joint Genome Institute"/>
            <person name="Koch R.A."/>
            <person name="Yoon G."/>
            <person name="Arayal U."/>
            <person name="Lail K."/>
            <person name="Amirebrahimi M."/>
            <person name="Labutti K."/>
            <person name="Lipzen A."/>
            <person name="Riley R."/>
            <person name="Barry K."/>
            <person name="Henrissat B."/>
            <person name="Grigoriev I.V."/>
            <person name="Herr J.R."/>
            <person name="Aime M.C."/>
        </authorList>
    </citation>
    <scope>NUCLEOTIDE SEQUENCE</scope>
    <source>
        <strain evidence="13">MCA 3950</strain>
    </source>
</reference>
<name>A0A9P8AW56_9AGAR</name>
<evidence type="ECO:0000313" key="14">
    <source>
        <dbReference type="Proteomes" id="UP000812287"/>
    </source>
</evidence>
<dbReference type="InterPro" id="IPR050173">
    <property type="entry name" value="ABC_transporter_C-like"/>
</dbReference>
<organism evidence="13 14">
    <name type="scientific">Guyanagaster necrorhizus</name>
    <dbReference type="NCBI Taxonomy" id="856835"/>
    <lineage>
        <taxon>Eukaryota</taxon>
        <taxon>Fungi</taxon>
        <taxon>Dikarya</taxon>
        <taxon>Basidiomycota</taxon>
        <taxon>Agaricomycotina</taxon>
        <taxon>Agaricomycetes</taxon>
        <taxon>Agaricomycetidae</taxon>
        <taxon>Agaricales</taxon>
        <taxon>Marasmiineae</taxon>
        <taxon>Physalacriaceae</taxon>
        <taxon>Guyanagaster</taxon>
    </lineage>
</organism>
<dbReference type="InterPro" id="IPR003593">
    <property type="entry name" value="AAA+_ATPase"/>
</dbReference>
<feature type="transmembrane region" description="Helical" evidence="10">
    <location>
        <begin position="393"/>
        <end position="415"/>
    </location>
</feature>
<evidence type="ECO:0000256" key="6">
    <source>
        <dbReference type="ARBA" id="ARBA00022840"/>
    </source>
</evidence>
<feature type="region of interest" description="Disordered" evidence="9">
    <location>
        <begin position="996"/>
        <end position="1027"/>
    </location>
</feature>